<comment type="caution">
    <text evidence="2">The sequence shown here is derived from an EMBL/GenBank/DDBJ whole genome shotgun (WGS) entry which is preliminary data.</text>
</comment>
<dbReference type="Proteomes" id="UP000027100">
    <property type="component" value="Unassembled WGS sequence"/>
</dbReference>
<reference evidence="2 3" key="1">
    <citation type="journal article" date="2014" name="Antonie Van Leeuwenhoek">
        <title>Hyphomonas beringensis sp. nov. and Hyphomonas chukchiensis sp. nov., isolated from surface seawater of the Bering Sea and Chukchi Sea.</title>
        <authorList>
            <person name="Li C."/>
            <person name="Lai Q."/>
            <person name="Li G."/>
            <person name="Dong C."/>
            <person name="Wang J."/>
            <person name="Liao Y."/>
            <person name="Shao Z."/>
        </authorList>
    </citation>
    <scope>NUCLEOTIDE SEQUENCE [LARGE SCALE GENOMIC DNA]</scope>
    <source>
        <strain evidence="2 3">PS728</strain>
    </source>
</reference>
<name>A0A062VHU1_9PROT</name>
<dbReference type="RefSeq" id="WP_035596556.1">
    <property type="nucleotide sequence ID" value="NZ_ARYM01000007.1"/>
</dbReference>
<dbReference type="Gene3D" id="2.60.40.10">
    <property type="entry name" value="Immunoglobulins"/>
    <property type="match status" value="1"/>
</dbReference>
<dbReference type="STRING" id="1280954.HPO_07722"/>
<proteinExistence type="predicted"/>
<dbReference type="InterPro" id="IPR013783">
    <property type="entry name" value="Ig-like_fold"/>
</dbReference>
<feature type="domain" description="Sulphur oxidation protein SoxZ" evidence="1">
    <location>
        <begin position="9"/>
        <end position="100"/>
    </location>
</feature>
<dbReference type="AlphaFoldDB" id="A0A062VHU1"/>
<dbReference type="PATRIC" id="fig|1280954.3.peg.1567"/>
<dbReference type="InterPro" id="IPR014756">
    <property type="entry name" value="Ig_E-set"/>
</dbReference>
<evidence type="ECO:0000313" key="2">
    <source>
        <dbReference type="EMBL" id="KCZ99098.1"/>
    </source>
</evidence>
<dbReference type="SUPFAM" id="SSF81296">
    <property type="entry name" value="E set domains"/>
    <property type="match status" value="1"/>
</dbReference>
<dbReference type="Pfam" id="PF08770">
    <property type="entry name" value="SoxZ"/>
    <property type="match status" value="1"/>
</dbReference>
<evidence type="ECO:0000259" key="1">
    <source>
        <dbReference type="Pfam" id="PF08770"/>
    </source>
</evidence>
<protein>
    <submittedName>
        <fullName evidence="2">Putative sulfur oxidation protein SoxZ</fullName>
    </submittedName>
</protein>
<sequence length="106" mass="12077">MAVIRISNPETARRGEIIEIKAMIQHPMETGYRRNEQGKIIPRDIITRFRCTYNTALVCEAEFSPGTAANPFVSFHARAAETGTLEFTWTDQDGKTWSERRTLTVT</sequence>
<organism evidence="2 3">
    <name type="scientific">Hyphomonas polymorpha PS728</name>
    <dbReference type="NCBI Taxonomy" id="1280954"/>
    <lineage>
        <taxon>Bacteria</taxon>
        <taxon>Pseudomonadati</taxon>
        <taxon>Pseudomonadota</taxon>
        <taxon>Alphaproteobacteria</taxon>
        <taxon>Hyphomonadales</taxon>
        <taxon>Hyphomonadaceae</taxon>
        <taxon>Hyphomonas</taxon>
    </lineage>
</organism>
<gene>
    <name evidence="2" type="ORF">HPO_07722</name>
</gene>
<dbReference type="InterPro" id="IPR030995">
    <property type="entry name" value="SoxZ"/>
</dbReference>
<dbReference type="OrthoDB" id="9795530at2"/>
<dbReference type="EMBL" id="ARYM01000007">
    <property type="protein sequence ID" value="KCZ99098.1"/>
    <property type="molecule type" value="Genomic_DNA"/>
</dbReference>
<dbReference type="NCBIfam" id="TIGR04490">
    <property type="entry name" value="SoxZ_true"/>
    <property type="match status" value="1"/>
</dbReference>
<evidence type="ECO:0000313" key="3">
    <source>
        <dbReference type="Proteomes" id="UP000027100"/>
    </source>
</evidence>
<keyword evidence="3" id="KW-1185">Reference proteome</keyword>
<dbReference type="InterPro" id="IPR014880">
    <property type="entry name" value="SoxZ_dom"/>
</dbReference>
<accession>A0A062VHU1</accession>
<dbReference type="eggNOG" id="COG2033">
    <property type="taxonomic scope" value="Bacteria"/>
</dbReference>